<dbReference type="InterPro" id="IPR014710">
    <property type="entry name" value="RmlC-like_jellyroll"/>
</dbReference>
<gene>
    <name evidence="2" type="ORF">MC7420_5082</name>
</gene>
<dbReference type="STRING" id="118168.MC7420_5082"/>
<sequence length="73" mass="7976">MVQGSALVSLADTSTHEQRQMTLTATEPVTLVVPPGIAHIFRNPPDSQEPMLLVAYSDELYDPADTIPYSFNS</sequence>
<keyword evidence="3" id="KW-1185">Reference proteome</keyword>
<dbReference type="InterPro" id="IPR011051">
    <property type="entry name" value="RmlC_Cupin_sf"/>
</dbReference>
<reference evidence="2 3" key="1">
    <citation type="submission" date="2008-07" db="EMBL/GenBank/DDBJ databases">
        <authorList>
            <person name="Tandeau de Marsac N."/>
            <person name="Ferriera S."/>
            <person name="Johnson J."/>
            <person name="Kravitz S."/>
            <person name="Beeson K."/>
            <person name="Sutton G."/>
            <person name="Rogers Y.-H."/>
            <person name="Friedman R."/>
            <person name="Frazier M."/>
            <person name="Venter J.C."/>
        </authorList>
    </citation>
    <scope>NUCLEOTIDE SEQUENCE [LARGE SCALE GENOMIC DNA]</scope>
    <source>
        <strain evidence="2 3">PCC 7420</strain>
    </source>
</reference>
<feature type="region of interest" description="Disordered" evidence="1">
    <location>
        <begin position="1"/>
        <end position="20"/>
    </location>
</feature>
<dbReference type="Proteomes" id="UP000003835">
    <property type="component" value="Unassembled WGS sequence"/>
</dbReference>
<evidence type="ECO:0000313" key="3">
    <source>
        <dbReference type="Proteomes" id="UP000003835"/>
    </source>
</evidence>
<accession>B4W1L2</accession>
<proteinExistence type="predicted"/>
<dbReference type="AlphaFoldDB" id="B4W1L2"/>
<dbReference type="HOGENOM" id="CLU_2698253_0_0_3"/>
<protein>
    <recommendedName>
        <fullName evidence="4">Cupin type-1 domain-containing protein</fullName>
    </recommendedName>
</protein>
<evidence type="ECO:0000256" key="1">
    <source>
        <dbReference type="SAM" id="MobiDB-lite"/>
    </source>
</evidence>
<dbReference type="SUPFAM" id="SSF51182">
    <property type="entry name" value="RmlC-like cupins"/>
    <property type="match status" value="1"/>
</dbReference>
<dbReference type="Gene3D" id="2.60.120.10">
    <property type="entry name" value="Jelly Rolls"/>
    <property type="match status" value="1"/>
</dbReference>
<dbReference type="EMBL" id="DS989868">
    <property type="protein sequence ID" value="EDX71938.1"/>
    <property type="molecule type" value="Genomic_DNA"/>
</dbReference>
<organism evidence="2 3">
    <name type="scientific">Coleofasciculus chthonoplastes PCC 7420</name>
    <dbReference type="NCBI Taxonomy" id="118168"/>
    <lineage>
        <taxon>Bacteria</taxon>
        <taxon>Bacillati</taxon>
        <taxon>Cyanobacteriota</taxon>
        <taxon>Cyanophyceae</taxon>
        <taxon>Coleofasciculales</taxon>
        <taxon>Coleofasciculaceae</taxon>
        <taxon>Coleofasciculus</taxon>
    </lineage>
</organism>
<name>B4W1L2_9CYAN</name>
<evidence type="ECO:0008006" key="4">
    <source>
        <dbReference type="Google" id="ProtNLM"/>
    </source>
</evidence>
<evidence type="ECO:0000313" key="2">
    <source>
        <dbReference type="EMBL" id="EDX71938.1"/>
    </source>
</evidence>